<dbReference type="RefSeq" id="WP_386195984.1">
    <property type="nucleotide sequence ID" value="NZ_JBHSBC010000049.1"/>
</dbReference>
<evidence type="ECO:0000313" key="2">
    <source>
        <dbReference type="Proteomes" id="UP001595698"/>
    </source>
</evidence>
<sequence>MDTPHLDREIRASLEDPECGRGFSTAFPPRRRQIMERTLQESGWKDGLLRW</sequence>
<dbReference type="EMBL" id="JBHSBC010000049">
    <property type="protein sequence ID" value="MFC3985840.1"/>
    <property type="molecule type" value="Genomic_DNA"/>
</dbReference>
<organism evidence="1 2">
    <name type="scientific">Streptosporangium jomthongense</name>
    <dbReference type="NCBI Taxonomy" id="1193683"/>
    <lineage>
        <taxon>Bacteria</taxon>
        <taxon>Bacillati</taxon>
        <taxon>Actinomycetota</taxon>
        <taxon>Actinomycetes</taxon>
        <taxon>Streptosporangiales</taxon>
        <taxon>Streptosporangiaceae</taxon>
        <taxon>Streptosporangium</taxon>
    </lineage>
</organism>
<accession>A0ABV8FEI6</accession>
<evidence type="ECO:0000313" key="1">
    <source>
        <dbReference type="EMBL" id="MFC3985840.1"/>
    </source>
</evidence>
<comment type="caution">
    <text evidence="1">The sequence shown here is derived from an EMBL/GenBank/DDBJ whole genome shotgun (WGS) entry which is preliminary data.</text>
</comment>
<protein>
    <submittedName>
        <fullName evidence="1">Uncharacterized protein</fullName>
    </submittedName>
</protein>
<proteinExistence type="predicted"/>
<dbReference type="Proteomes" id="UP001595698">
    <property type="component" value="Unassembled WGS sequence"/>
</dbReference>
<reference evidence="2" key="1">
    <citation type="journal article" date="2019" name="Int. J. Syst. Evol. Microbiol.">
        <title>The Global Catalogue of Microorganisms (GCM) 10K type strain sequencing project: providing services to taxonomists for standard genome sequencing and annotation.</title>
        <authorList>
            <consortium name="The Broad Institute Genomics Platform"/>
            <consortium name="The Broad Institute Genome Sequencing Center for Infectious Disease"/>
            <person name="Wu L."/>
            <person name="Ma J."/>
        </authorList>
    </citation>
    <scope>NUCLEOTIDE SEQUENCE [LARGE SCALE GENOMIC DNA]</scope>
    <source>
        <strain evidence="2">TBRC 7912</strain>
    </source>
</reference>
<name>A0ABV8FEI6_9ACTN</name>
<keyword evidence="2" id="KW-1185">Reference proteome</keyword>
<gene>
    <name evidence="1" type="ORF">ACFOYY_37335</name>
</gene>